<dbReference type="SUPFAM" id="SSF48264">
    <property type="entry name" value="Cytochrome P450"/>
    <property type="match status" value="1"/>
</dbReference>
<evidence type="ECO:0000256" key="5">
    <source>
        <dbReference type="ARBA" id="ARBA00022723"/>
    </source>
</evidence>
<dbReference type="InterPro" id="IPR050665">
    <property type="entry name" value="Cytochrome_P450_Monooxygen"/>
</dbReference>
<gene>
    <name evidence="11" type="ORF">LUZ61_014226</name>
</gene>
<keyword evidence="5" id="KW-0479">Metal-binding</keyword>
<dbReference type="AlphaFoldDB" id="A0AAD5WAA8"/>
<organism evidence="11 12">
    <name type="scientific">Rhynchospora tenuis</name>
    <dbReference type="NCBI Taxonomy" id="198213"/>
    <lineage>
        <taxon>Eukaryota</taxon>
        <taxon>Viridiplantae</taxon>
        <taxon>Streptophyta</taxon>
        <taxon>Embryophyta</taxon>
        <taxon>Tracheophyta</taxon>
        <taxon>Spermatophyta</taxon>
        <taxon>Magnoliopsida</taxon>
        <taxon>Liliopsida</taxon>
        <taxon>Poales</taxon>
        <taxon>Cyperaceae</taxon>
        <taxon>Cyperoideae</taxon>
        <taxon>Rhynchosporeae</taxon>
        <taxon>Rhynchospora</taxon>
    </lineage>
</organism>
<dbReference type="PANTHER" id="PTHR24282:SF255">
    <property type="entry name" value="CYTOCHROME P450 72A11-RELATED"/>
    <property type="match status" value="1"/>
</dbReference>
<proteinExistence type="inferred from homology"/>
<keyword evidence="10" id="KW-0472">Membrane</keyword>
<dbReference type="GO" id="GO:0016020">
    <property type="term" value="C:membrane"/>
    <property type="evidence" value="ECO:0007669"/>
    <property type="project" value="UniProtKB-SubCell"/>
</dbReference>
<evidence type="ECO:0000256" key="6">
    <source>
        <dbReference type="ARBA" id="ARBA00022989"/>
    </source>
</evidence>
<evidence type="ECO:0000256" key="2">
    <source>
        <dbReference type="ARBA" id="ARBA00010617"/>
    </source>
</evidence>
<accession>A0AAD5WAA8</accession>
<keyword evidence="8" id="KW-0408">Iron</keyword>
<keyword evidence="6" id="KW-1133">Transmembrane helix</keyword>
<evidence type="ECO:0000256" key="10">
    <source>
        <dbReference type="ARBA" id="ARBA00023136"/>
    </source>
</evidence>
<dbReference type="Gene3D" id="1.20.120.990">
    <property type="entry name" value="Glycosyltransferase family 88, C-terminal domain"/>
    <property type="match status" value="1"/>
</dbReference>
<evidence type="ECO:0008006" key="13">
    <source>
        <dbReference type="Google" id="ProtNLM"/>
    </source>
</evidence>
<dbReference type="GO" id="GO:0004497">
    <property type="term" value="F:monooxygenase activity"/>
    <property type="evidence" value="ECO:0007669"/>
    <property type="project" value="UniProtKB-KW"/>
</dbReference>
<dbReference type="InterPro" id="IPR036396">
    <property type="entry name" value="Cyt_P450_sf"/>
</dbReference>
<keyword evidence="3" id="KW-0349">Heme</keyword>
<evidence type="ECO:0000256" key="8">
    <source>
        <dbReference type="ARBA" id="ARBA00023004"/>
    </source>
</evidence>
<evidence type="ECO:0000313" key="11">
    <source>
        <dbReference type="EMBL" id="KAJ3685062.1"/>
    </source>
</evidence>
<evidence type="ECO:0000256" key="3">
    <source>
        <dbReference type="ARBA" id="ARBA00022617"/>
    </source>
</evidence>
<dbReference type="PANTHER" id="PTHR24282">
    <property type="entry name" value="CYTOCHROME P450 FAMILY MEMBER"/>
    <property type="match status" value="1"/>
</dbReference>
<dbReference type="GO" id="GO:0020037">
    <property type="term" value="F:heme binding"/>
    <property type="evidence" value="ECO:0007669"/>
    <property type="project" value="InterPro"/>
</dbReference>
<dbReference type="Proteomes" id="UP001210211">
    <property type="component" value="Unassembled WGS sequence"/>
</dbReference>
<protein>
    <recommendedName>
        <fullName evidence="13">Cytochrome P450</fullName>
    </recommendedName>
</protein>
<name>A0AAD5WAA8_9POAL</name>
<keyword evidence="12" id="KW-1185">Reference proteome</keyword>
<keyword evidence="4" id="KW-0812">Transmembrane</keyword>
<dbReference type="GO" id="GO:0005506">
    <property type="term" value="F:iron ion binding"/>
    <property type="evidence" value="ECO:0007669"/>
    <property type="project" value="InterPro"/>
</dbReference>
<comment type="similarity">
    <text evidence="2">Belongs to the cytochrome P450 family.</text>
</comment>
<evidence type="ECO:0000256" key="7">
    <source>
        <dbReference type="ARBA" id="ARBA00023002"/>
    </source>
</evidence>
<dbReference type="GO" id="GO:0016705">
    <property type="term" value="F:oxidoreductase activity, acting on paired donors, with incorporation or reduction of molecular oxygen"/>
    <property type="evidence" value="ECO:0007669"/>
    <property type="project" value="InterPro"/>
</dbReference>
<keyword evidence="7" id="KW-0560">Oxidoreductase</keyword>
<evidence type="ECO:0000256" key="1">
    <source>
        <dbReference type="ARBA" id="ARBA00004370"/>
    </source>
</evidence>
<comment type="subcellular location">
    <subcellularLocation>
        <location evidence="1">Membrane</location>
    </subcellularLocation>
</comment>
<dbReference type="EMBL" id="JAMRDG010000002">
    <property type="protein sequence ID" value="KAJ3685062.1"/>
    <property type="molecule type" value="Genomic_DNA"/>
</dbReference>
<evidence type="ECO:0000256" key="9">
    <source>
        <dbReference type="ARBA" id="ARBA00023033"/>
    </source>
</evidence>
<evidence type="ECO:0000256" key="4">
    <source>
        <dbReference type="ARBA" id="ARBA00022692"/>
    </source>
</evidence>
<sequence length="207" mass="23866">MEISLLYIGFAFLVVSRGIRFLNKFWFRPKRLEHALRTQGLDGTPYRFPFGDAKQAVELSKAALVKPIPLSHDIVPRKISFTWYGQEPIVILNDPESVRYLLTKQHNIVLKPKPDDAAKILETAHVTCILYMLCCDELISKWDKLIDSKEFSELDVLPEFKSFTGDVISRTAFGSSFEEGRRIFELQQELVQLVVEASMNSYIPFYE</sequence>
<comment type="caution">
    <text evidence="11">The sequence shown here is derived from an EMBL/GenBank/DDBJ whole genome shotgun (WGS) entry which is preliminary data.</text>
</comment>
<dbReference type="GO" id="GO:0006629">
    <property type="term" value="P:lipid metabolic process"/>
    <property type="evidence" value="ECO:0007669"/>
    <property type="project" value="UniProtKB-ARBA"/>
</dbReference>
<evidence type="ECO:0000313" key="12">
    <source>
        <dbReference type="Proteomes" id="UP001210211"/>
    </source>
</evidence>
<keyword evidence="9" id="KW-0503">Monooxygenase</keyword>
<reference evidence="11 12" key="1">
    <citation type="journal article" date="2022" name="Cell">
        <title>Repeat-based holocentromeres influence genome architecture and karyotype evolution.</title>
        <authorList>
            <person name="Hofstatter P.G."/>
            <person name="Thangavel G."/>
            <person name="Lux T."/>
            <person name="Neumann P."/>
            <person name="Vondrak T."/>
            <person name="Novak P."/>
            <person name="Zhang M."/>
            <person name="Costa L."/>
            <person name="Castellani M."/>
            <person name="Scott A."/>
            <person name="Toegelov H."/>
            <person name="Fuchs J."/>
            <person name="Mata-Sucre Y."/>
            <person name="Dias Y."/>
            <person name="Vanzela A.L.L."/>
            <person name="Huettel B."/>
            <person name="Almeida C.C.S."/>
            <person name="Simkova H."/>
            <person name="Souza G."/>
            <person name="Pedrosa-Harand A."/>
            <person name="Macas J."/>
            <person name="Mayer K.F.X."/>
            <person name="Houben A."/>
            <person name="Marques A."/>
        </authorList>
    </citation>
    <scope>NUCLEOTIDE SEQUENCE [LARGE SCALE GENOMIC DNA]</scope>
    <source>
        <strain evidence="11">RhyTen1mFocal</strain>
    </source>
</reference>